<evidence type="ECO:0000256" key="2">
    <source>
        <dbReference type="SAM" id="MobiDB-lite"/>
    </source>
</evidence>
<accession>A0A0E4G9C3</accession>
<feature type="coiled-coil region" evidence="1">
    <location>
        <begin position="9"/>
        <end position="43"/>
    </location>
</feature>
<evidence type="ECO:0000313" key="4">
    <source>
        <dbReference type="Proteomes" id="UP000045545"/>
    </source>
</evidence>
<evidence type="ECO:0000313" key="3">
    <source>
        <dbReference type="EMBL" id="CFX11827.1"/>
    </source>
</evidence>
<gene>
    <name evidence="3" type="ORF">519</name>
</gene>
<evidence type="ECO:0000256" key="1">
    <source>
        <dbReference type="SAM" id="Coils"/>
    </source>
</evidence>
<dbReference type="RefSeq" id="WP_046495449.1">
    <property type="nucleotide sequence ID" value="NZ_CGIH01000005.1"/>
</dbReference>
<dbReference type="EMBL" id="CGIH01000005">
    <property type="protein sequence ID" value="CFX11827.1"/>
    <property type="molecule type" value="Genomic_DNA"/>
</dbReference>
<dbReference type="AlphaFoldDB" id="A0A0E4G9C3"/>
<feature type="region of interest" description="Disordered" evidence="2">
    <location>
        <begin position="54"/>
        <end position="73"/>
    </location>
</feature>
<name>A0A0E4G9C3_9FIRM</name>
<organism evidence="3 4">
    <name type="scientific">Syntrophomonas zehnderi OL-4</name>
    <dbReference type="NCBI Taxonomy" id="690567"/>
    <lineage>
        <taxon>Bacteria</taxon>
        <taxon>Bacillati</taxon>
        <taxon>Bacillota</taxon>
        <taxon>Clostridia</taxon>
        <taxon>Eubacteriales</taxon>
        <taxon>Syntrophomonadaceae</taxon>
        <taxon>Syntrophomonas</taxon>
    </lineage>
</organism>
<dbReference type="Proteomes" id="UP000045545">
    <property type="component" value="Unassembled WGS sequence"/>
</dbReference>
<sequence length="152" mass="17934">MDLERQQLIESNRRWLETARRELAEHQEEVRRLQQEIHHMEIWLESVEKSRSADDSTAVLTEPGEYPVNEAESDIIEPELKGDRLREETVRILTEVFPQEMYYREILRQLTLRGFEVGGKDPGLNLLAHLAREPRVKRGLKRGVYTLSQMPE</sequence>
<protein>
    <submittedName>
        <fullName evidence="3">Uncharacterized</fullName>
    </submittedName>
</protein>
<proteinExistence type="predicted"/>
<keyword evidence="1" id="KW-0175">Coiled coil</keyword>
<keyword evidence="4" id="KW-1185">Reference proteome</keyword>
<dbReference type="STRING" id="690567.519"/>
<reference evidence="3 4" key="1">
    <citation type="submission" date="2015-03" db="EMBL/GenBank/DDBJ databases">
        <authorList>
            <person name="Murphy D."/>
        </authorList>
    </citation>
    <scope>NUCLEOTIDE SEQUENCE [LARGE SCALE GENOMIC DNA]</scope>
    <source>
        <strain evidence="3 4">OL-4</strain>
    </source>
</reference>